<dbReference type="GO" id="GO:0005730">
    <property type="term" value="C:nucleolus"/>
    <property type="evidence" value="ECO:0007669"/>
    <property type="project" value="TreeGrafter"/>
</dbReference>
<reference evidence="2 3" key="1">
    <citation type="submission" date="2019-06" db="EMBL/GenBank/DDBJ databases">
        <title>A chromosome-scale genome assembly of the European perch, Perca fluviatilis.</title>
        <authorList>
            <person name="Roques C."/>
            <person name="Zahm M."/>
            <person name="Cabau C."/>
            <person name="Klopp C."/>
            <person name="Bouchez O."/>
            <person name="Donnadieu C."/>
            <person name="Kuhl H."/>
            <person name="Gislard M."/>
            <person name="Guendouz S."/>
            <person name="Journot L."/>
            <person name="Haffray P."/>
            <person name="Bestin A."/>
            <person name="Morvezen R."/>
            <person name="Feron R."/>
            <person name="Wen M."/>
            <person name="Jouanno E."/>
            <person name="Herpin A."/>
            <person name="Schartl M."/>
            <person name="Postlethwait J."/>
            <person name="Schaerlinger B."/>
            <person name="Chardard D."/>
            <person name="Lecocq T."/>
            <person name="Poncet C."/>
            <person name="Jaffrelo L."/>
            <person name="Lampietro C."/>
            <person name="Guiguen Y."/>
        </authorList>
    </citation>
    <scope>NUCLEOTIDE SEQUENCE [LARGE SCALE GENOMIC DNA]</scope>
    <source>
        <tissue evidence="2">Blood</tissue>
    </source>
</reference>
<accession>A0A6A5EPD9</accession>
<dbReference type="InterPro" id="IPR057652">
    <property type="entry name" value="DSRM_RDM1"/>
</dbReference>
<dbReference type="InterPro" id="IPR040224">
    <property type="entry name" value="RDM1"/>
</dbReference>
<keyword evidence="3" id="KW-1185">Reference proteome</keyword>
<dbReference type="Proteomes" id="UP000465112">
    <property type="component" value="Chromosome 15"/>
</dbReference>
<evidence type="ECO:0000313" key="2">
    <source>
        <dbReference type="EMBL" id="KAF1380259.1"/>
    </source>
</evidence>
<organism evidence="2 3">
    <name type="scientific">Perca fluviatilis</name>
    <name type="common">European perch</name>
    <dbReference type="NCBI Taxonomy" id="8168"/>
    <lineage>
        <taxon>Eukaryota</taxon>
        <taxon>Metazoa</taxon>
        <taxon>Chordata</taxon>
        <taxon>Craniata</taxon>
        <taxon>Vertebrata</taxon>
        <taxon>Euteleostomi</taxon>
        <taxon>Actinopterygii</taxon>
        <taxon>Neopterygii</taxon>
        <taxon>Teleostei</taxon>
        <taxon>Neoteleostei</taxon>
        <taxon>Acanthomorphata</taxon>
        <taxon>Eupercaria</taxon>
        <taxon>Perciformes</taxon>
        <taxon>Percoidei</taxon>
        <taxon>Percidae</taxon>
        <taxon>Percinae</taxon>
        <taxon>Perca</taxon>
    </lineage>
</organism>
<feature type="domain" description="DM1" evidence="1">
    <location>
        <begin position="142"/>
        <end position="246"/>
    </location>
</feature>
<gene>
    <name evidence="2" type="ORF">PFLUV_G00184980</name>
</gene>
<dbReference type="PANTHER" id="PTHR31164:SF1">
    <property type="entry name" value="RAD52 MOTIF-CONTAINING PROTEIN 1"/>
    <property type="match status" value="1"/>
</dbReference>
<dbReference type="SUPFAM" id="SSF54928">
    <property type="entry name" value="RNA-binding domain, RBD"/>
    <property type="match status" value="1"/>
</dbReference>
<name>A0A6A5EPD9_PERFL</name>
<dbReference type="GO" id="GO:0003676">
    <property type="term" value="F:nucleic acid binding"/>
    <property type="evidence" value="ECO:0007669"/>
    <property type="project" value="InterPro"/>
</dbReference>
<proteinExistence type="predicted"/>
<sequence length="303" mass="33803">MIGLKEKSSLPSAFSLVTEAGPASQRKRGKNLHGGDYCLVSTVRWRQTNGDGVMEVDVLEFKVPVENNKTLFVWNIQPSHTEAQIYAELYGVFSSFGPLYLLKVPQRPSGRLTDALLHSAPLKVRLSSKKTPHFLVDSSRLLSHARCLELANHCLGFNGWSSDIITLKELPPEEEEEEEGGGRRRSLRFGCLLQLSFPHHGQTSKAAAVLEDSFTCTGPDVLLQKRCRLQRMVREKALVQAFTAVLLILLGNGKVMVELKQTSDQFLPEETEGVLQVNEVSWSEIAPDEDEADDDEEWDLTVS</sequence>
<dbReference type="Pfam" id="PF25517">
    <property type="entry name" value="DSRM_RDM1"/>
    <property type="match status" value="1"/>
</dbReference>
<protein>
    <recommendedName>
        <fullName evidence="1">DM1 domain-containing protein</fullName>
    </recommendedName>
</protein>
<dbReference type="EMBL" id="VHII01000015">
    <property type="protein sequence ID" value="KAF1380259.1"/>
    <property type="molecule type" value="Genomic_DNA"/>
</dbReference>
<evidence type="ECO:0000259" key="1">
    <source>
        <dbReference type="Pfam" id="PF25517"/>
    </source>
</evidence>
<dbReference type="AlphaFoldDB" id="A0A6A5EPD9"/>
<evidence type="ECO:0000313" key="3">
    <source>
        <dbReference type="Proteomes" id="UP000465112"/>
    </source>
</evidence>
<comment type="caution">
    <text evidence="2">The sequence shown here is derived from an EMBL/GenBank/DDBJ whole genome shotgun (WGS) entry which is preliminary data.</text>
</comment>
<dbReference type="PANTHER" id="PTHR31164">
    <property type="entry name" value="RAD52 MOTIF-CONTAINING PROTEIN 1"/>
    <property type="match status" value="1"/>
</dbReference>
<dbReference type="InterPro" id="IPR035979">
    <property type="entry name" value="RBD_domain_sf"/>
</dbReference>
<dbReference type="SUPFAM" id="SSF54768">
    <property type="entry name" value="dsRNA-binding domain-like"/>
    <property type="match status" value="1"/>
</dbReference>